<protein>
    <submittedName>
        <fullName evidence="10">Drug resistance transporter EmrB/QacA subfamily</fullName>
    </submittedName>
</protein>
<dbReference type="NCBIfam" id="TIGR00711">
    <property type="entry name" value="efflux_EmrB"/>
    <property type="match status" value="1"/>
</dbReference>
<feature type="transmembrane region" description="Helical" evidence="8">
    <location>
        <begin position="143"/>
        <end position="165"/>
    </location>
</feature>
<dbReference type="eggNOG" id="COG2814">
    <property type="taxonomic scope" value="Bacteria"/>
</dbReference>
<keyword evidence="5 8" id="KW-0812">Transmembrane</keyword>
<dbReference type="PANTHER" id="PTHR42718">
    <property type="entry name" value="MAJOR FACILITATOR SUPERFAMILY MULTIDRUG TRANSPORTER MFSC"/>
    <property type="match status" value="1"/>
</dbReference>
<comment type="similarity">
    <text evidence="2">Belongs to the major facilitator superfamily. EmrB family.</text>
</comment>
<feature type="transmembrane region" description="Helical" evidence="8">
    <location>
        <begin position="84"/>
        <end position="104"/>
    </location>
</feature>
<evidence type="ECO:0000256" key="2">
    <source>
        <dbReference type="ARBA" id="ARBA00008537"/>
    </source>
</evidence>
<feature type="transmembrane region" description="Helical" evidence="8">
    <location>
        <begin position="57"/>
        <end position="77"/>
    </location>
</feature>
<evidence type="ECO:0000256" key="4">
    <source>
        <dbReference type="ARBA" id="ARBA00022475"/>
    </source>
</evidence>
<dbReference type="EMBL" id="BAVZ01000004">
    <property type="protein sequence ID" value="GAF07723.1"/>
    <property type="molecule type" value="Genomic_DNA"/>
</dbReference>
<evidence type="ECO:0000259" key="9">
    <source>
        <dbReference type="PROSITE" id="PS50850"/>
    </source>
</evidence>
<dbReference type="GO" id="GO:0022857">
    <property type="term" value="F:transmembrane transporter activity"/>
    <property type="evidence" value="ECO:0007669"/>
    <property type="project" value="InterPro"/>
</dbReference>
<dbReference type="PROSITE" id="PS50850">
    <property type="entry name" value="MFS"/>
    <property type="match status" value="1"/>
</dbReference>
<feature type="transmembrane region" description="Helical" evidence="8">
    <location>
        <begin position="171"/>
        <end position="190"/>
    </location>
</feature>
<evidence type="ECO:0000313" key="11">
    <source>
        <dbReference type="Proteomes" id="UP000019364"/>
    </source>
</evidence>
<evidence type="ECO:0000256" key="1">
    <source>
        <dbReference type="ARBA" id="ARBA00004651"/>
    </source>
</evidence>
<keyword evidence="11" id="KW-1185">Reference proteome</keyword>
<evidence type="ECO:0000256" key="5">
    <source>
        <dbReference type="ARBA" id="ARBA00022692"/>
    </source>
</evidence>
<evidence type="ECO:0000256" key="8">
    <source>
        <dbReference type="SAM" id="Phobius"/>
    </source>
</evidence>
<dbReference type="Proteomes" id="UP000019364">
    <property type="component" value="Unassembled WGS sequence"/>
</dbReference>
<keyword evidence="4" id="KW-1003">Cell membrane</keyword>
<evidence type="ECO:0000256" key="6">
    <source>
        <dbReference type="ARBA" id="ARBA00022989"/>
    </source>
</evidence>
<name>W7YJC0_9BACL</name>
<sequence>MEQTITSDADFRLKSILVPLLAIIAGVFMVVLDSTAMNVALTTLVKDFNTNLTTLQWVVTGYMLAQASVIPLSGWLSDRFGAKTVFLSAIVLFTIGSILCATPSTAPWLIAFRVIQGLGGGCVLPVAMAYVYKLSPISKVGVVMGIMGIPVLFAPAIGPVLSGWLVEYHSWRWIFLINIPVGIICLLIGFKKLPKVQRSQVPGIDKYGMILGPLAFAALSYAVSQGAEAGPQIRR</sequence>
<reference evidence="10 11" key="1">
    <citation type="journal article" date="2014" name="Genome Announc.">
        <title>Draft Genome Sequence of Paenibacillus pini JCM 16418T, Isolated from the Rhizosphere of Pine Tree.</title>
        <authorList>
            <person name="Yuki M."/>
            <person name="Oshima K."/>
            <person name="Suda W."/>
            <person name="Oshida Y."/>
            <person name="Kitamura K."/>
            <person name="Iida Y."/>
            <person name="Hattori M."/>
            <person name="Ohkuma M."/>
        </authorList>
    </citation>
    <scope>NUCLEOTIDE SEQUENCE [LARGE SCALE GENOMIC DNA]</scope>
    <source>
        <strain evidence="10 11">JCM 16418</strain>
    </source>
</reference>
<dbReference type="InterPro" id="IPR020846">
    <property type="entry name" value="MFS_dom"/>
</dbReference>
<dbReference type="GO" id="GO:0005886">
    <property type="term" value="C:plasma membrane"/>
    <property type="evidence" value="ECO:0007669"/>
    <property type="project" value="UniProtKB-SubCell"/>
</dbReference>
<accession>W7YJC0</accession>
<keyword evidence="6 8" id="KW-1133">Transmembrane helix</keyword>
<gene>
    <name evidence="10" type="ORF">JCM16418_1751</name>
</gene>
<keyword evidence="3" id="KW-0813">Transport</keyword>
<dbReference type="AlphaFoldDB" id="W7YJC0"/>
<dbReference type="SUPFAM" id="SSF103473">
    <property type="entry name" value="MFS general substrate transporter"/>
    <property type="match status" value="1"/>
</dbReference>
<dbReference type="RefSeq" id="WP_306304761.1">
    <property type="nucleotide sequence ID" value="NZ_BAVZ01000004.1"/>
</dbReference>
<evidence type="ECO:0000256" key="3">
    <source>
        <dbReference type="ARBA" id="ARBA00022448"/>
    </source>
</evidence>
<keyword evidence="7 8" id="KW-0472">Membrane</keyword>
<organism evidence="10 11">
    <name type="scientific">Paenibacillus pini JCM 16418</name>
    <dbReference type="NCBI Taxonomy" id="1236976"/>
    <lineage>
        <taxon>Bacteria</taxon>
        <taxon>Bacillati</taxon>
        <taxon>Bacillota</taxon>
        <taxon>Bacilli</taxon>
        <taxon>Bacillales</taxon>
        <taxon>Paenibacillaceae</taxon>
        <taxon>Paenibacillus</taxon>
    </lineage>
</organism>
<feature type="transmembrane region" description="Helical" evidence="8">
    <location>
        <begin position="16"/>
        <end position="37"/>
    </location>
</feature>
<dbReference type="Pfam" id="PF07690">
    <property type="entry name" value="MFS_1"/>
    <property type="match status" value="1"/>
</dbReference>
<dbReference type="InterPro" id="IPR036259">
    <property type="entry name" value="MFS_trans_sf"/>
</dbReference>
<proteinExistence type="inferred from homology"/>
<feature type="domain" description="Major facilitator superfamily (MFS) profile" evidence="9">
    <location>
        <begin position="19"/>
        <end position="235"/>
    </location>
</feature>
<evidence type="ECO:0000313" key="10">
    <source>
        <dbReference type="EMBL" id="GAF07723.1"/>
    </source>
</evidence>
<comment type="caution">
    <text evidence="10">The sequence shown here is derived from an EMBL/GenBank/DDBJ whole genome shotgun (WGS) entry which is preliminary data.</text>
</comment>
<dbReference type="Gene3D" id="1.20.1720.10">
    <property type="entry name" value="Multidrug resistance protein D"/>
    <property type="match status" value="1"/>
</dbReference>
<dbReference type="InterPro" id="IPR004638">
    <property type="entry name" value="EmrB-like"/>
</dbReference>
<evidence type="ECO:0000256" key="7">
    <source>
        <dbReference type="ARBA" id="ARBA00023136"/>
    </source>
</evidence>
<dbReference type="PANTHER" id="PTHR42718:SF9">
    <property type="entry name" value="MAJOR FACILITATOR SUPERFAMILY MULTIDRUG TRANSPORTER MFSC"/>
    <property type="match status" value="1"/>
</dbReference>
<comment type="subcellular location">
    <subcellularLocation>
        <location evidence="1">Cell membrane</location>
        <topology evidence="1">Multi-pass membrane protein</topology>
    </subcellularLocation>
</comment>
<dbReference type="STRING" id="1236976.JCM16418_1751"/>
<dbReference type="InterPro" id="IPR011701">
    <property type="entry name" value="MFS"/>
</dbReference>
<feature type="transmembrane region" description="Helical" evidence="8">
    <location>
        <begin position="110"/>
        <end position="131"/>
    </location>
</feature>